<sequence>MEQGILSLLVSNHFGVLTKVTGLFSRRGFNIKALSVGETENKEFSRITILTEGNSAQLEQIYKQVSKLEEVKAVKILPNNRLMERELMLVKVATQSKNADLQRLCAEYSAKITSVSQDCTIIEASGSMFKIDRLIEQIKPLGILELSRTGITALELCRNTLSEEYTDAAAFN</sequence>
<reference evidence="10 11" key="1">
    <citation type="submission" date="2016-10" db="EMBL/GenBank/DDBJ databases">
        <authorList>
            <person name="de Groot N.N."/>
        </authorList>
    </citation>
    <scope>NUCLEOTIDE SEQUENCE [LARGE SCALE GENOMIC DNA]</scope>
    <source>
        <strain evidence="10 11">CGMCC 1.5070</strain>
    </source>
</reference>
<dbReference type="PROSITE" id="PS51671">
    <property type="entry name" value="ACT"/>
    <property type="match status" value="1"/>
</dbReference>
<dbReference type="CDD" id="cd04878">
    <property type="entry name" value="ACT_AHAS"/>
    <property type="match status" value="1"/>
</dbReference>
<dbReference type="AlphaFoldDB" id="A0A1H7YUL2"/>
<evidence type="ECO:0000256" key="2">
    <source>
        <dbReference type="ARBA" id="ARBA00005025"/>
    </source>
</evidence>
<dbReference type="Pfam" id="PF10369">
    <property type="entry name" value="ALS_ss_C"/>
    <property type="match status" value="1"/>
</dbReference>
<evidence type="ECO:0000313" key="10">
    <source>
        <dbReference type="EMBL" id="SEM48839.1"/>
    </source>
</evidence>
<dbReference type="InterPro" id="IPR019455">
    <property type="entry name" value="Acetolactate_synth_ssu_C"/>
</dbReference>
<dbReference type="EMBL" id="FOCG01000001">
    <property type="protein sequence ID" value="SEM48839.1"/>
    <property type="molecule type" value="Genomic_DNA"/>
</dbReference>
<accession>A0A1H7YUL2</accession>
<evidence type="ECO:0000256" key="8">
    <source>
        <dbReference type="RuleBase" id="RU368092"/>
    </source>
</evidence>
<dbReference type="NCBIfam" id="NF008864">
    <property type="entry name" value="PRK11895.1"/>
    <property type="match status" value="1"/>
</dbReference>
<name>A0A1H7YUL2_9FIRM</name>
<comment type="pathway">
    <text evidence="1 8">Amino-acid biosynthesis; L-isoleucine biosynthesis; L-isoleucine from 2-oxobutanoate: step 1/4.</text>
</comment>
<evidence type="ECO:0000259" key="9">
    <source>
        <dbReference type="PROSITE" id="PS51671"/>
    </source>
</evidence>
<dbReference type="EC" id="2.2.1.6" evidence="8"/>
<evidence type="ECO:0000313" key="11">
    <source>
        <dbReference type="Proteomes" id="UP000199158"/>
    </source>
</evidence>
<dbReference type="Pfam" id="PF22629">
    <property type="entry name" value="ACT_AHAS_ss"/>
    <property type="match status" value="1"/>
</dbReference>
<comment type="function">
    <text evidence="8">Catalyzes the conversion of 2 pyruvate molecules into acetolactate in the first common step of the biosynthetic pathway of the branched-amino acids such as leucine, isoleucine, and valine.</text>
</comment>
<dbReference type="SUPFAM" id="SSF55021">
    <property type="entry name" value="ACT-like"/>
    <property type="match status" value="2"/>
</dbReference>
<comment type="catalytic activity">
    <reaction evidence="7 8">
        <text>2 pyruvate + H(+) = (2S)-2-acetolactate + CO2</text>
        <dbReference type="Rhea" id="RHEA:25249"/>
        <dbReference type="ChEBI" id="CHEBI:15361"/>
        <dbReference type="ChEBI" id="CHEBI:15378"/>
        <dbReference type="ChEBI" id="CHEBI:16526"/>
        <dbReference type="ChEBI" id="CHEBI:58476"/>
        <dbReference type="EC" id="2.2.1.6"/>
    </reaction>
</comment>
<keyword evidence="5 8" id="KW-0028">Amino-acid biosynthesis</keyword>
<evidence type="ECO:0000256" key="6">
    <source>
        <dbReference type="ARBA" id="ARBA00023304"/>
    </source>
</evidence>
<dbReference type="UniPathway" id="UPA00049">
    <property type="reaction ID" value="UER00059"/>
</dbReference>
<dbReference type="InterPro" id="IPR045865">
    <property type="entry name" value="ACT-like_dom_sf"/>
</dbReference>
<dbReference type="PANTHER" id="PTHR30239">
    <property type="entry name" value="ACETOLACTATE SYNTHASE SMALL SUBUNIT"/>
    <property type="match status" value="1"/>
</dbReference>
<dbReference type="GO" id="GO:0009097">
    <property type="term" value="P:isoleucine biosynthetic process"/>
    <property type="evidence" value="ECO:0007669"/>
    <property type="project" value="UniProtKB-UniRule"/>
</dbReference>
<comment type="pathway">
    <text evidence="2 8">Amino-acid biosynthesis; L-valine biosynthesis; L-valine from pyruvate: step 1/4.</text>
</comment>
<dbReference type="Proteomes" id="UP000199158">
    <property type="component" value="Unassembled WGS sequence"/>
</dbReference>
<dbReference type="GO" id="GO:1990610">
    <property type="term" value="F:acetolactate synthase regulator activity"/>
    <property type="evidence" value="ECO:0007669"/>
    <property type="project" value="UniProtKB-UniRule"/>
</dbReference>
<dbReference type="Gene3D" id="3.30.70.1150">
    <property type="entry name" value="ACT-like. Chain A, domain 2"/>
    <property type="match status" value="1"/>
</dbReference>
<comment type="similarity">
    <text evidence="3 8">Belongs to the acetolactate synthase small subunit family.</text>
</comment>
<gene>
    <name evidence="10" type="ORF">SAMN05216180_0206</name>
</gene>
<evidence type="ECO:0000256" key="5">
    <source>
        <dbReference type="ARBA" id="ARBA00022605"/>
    </source>
</evidence>
<proteinExistence type="inferred from homology"/>
<evidence type="ECO:0000256" key="3">
    <source>
        <dbReference type="ARBA" id="ARBA00006341"/>
    </source>
</evidence>
<protein>
    <recommendedName>
        <fullName evidence="8">Acetolactate synthase small subunit</fullName>
        <shortName evidence="8">AHAS</shortName>
        <shortName evidence="8">ALS</shortName>
        <ecNumber evidence="8">2.2.1.6</ecNumber>
    </recommendedName>
    <alternativeName>
        <fullName evidence="8">Acetohydroxy-acid synthase small subunit</fullName>
    </alternativeName>
</protein>
<evidence type="ECO:0000256" key="7">
    <source>
        <dbReference type="ARBA" id="ARBA00048670"/>
    </source>
</evidence>
<dbReference type="PANTHER" id="PTHR30239:SF0">
    <property type="entry name" value="ACETOLACTATE SYNTHASE SMALL SUBUNIT 1, CHLOROPLASTIC"/>
    <property type="match status" value="1"/>
</dbReference>
<organism evidence="10 11">
    <name type="scientific">Hydrogenoanaerobacterium saccharovorans</name>
    <dbReference type="NCBI Taxonomy" id="474960"/>
    <lineage>
        <taxon>Bacteria</taxon>
        <taxon>Bacillati</taxon>
        <taxon>Bacillota</taxon>
        <taxon>Clostridia</taxon>
        <taxon>Eubacteriales</taxon>
        <taxon>Oscillospiraceae</taxon>
        <taxon>Hydrogenoanaerobacterium</taxon>
    </lineage>
</organism>
<keyword evidence="6 8" id="KW-0100">Branched-chain amino acid biosynthesis</keyword>
<dbReference type="InterPro" id="IPR027271">
    <property type="entry name" value="Acetolactate_synth/TF_NikR_C"/>
</dbReference>
<keyword evidence="11" id="KW-1185">Reference proteome</keyword>
<dbReference type="NCBIfam" id="TIGR00119">
    <property type="entry name" value="acolac_sm"/>
    <property type="match status" value="1"/>
</dbReference>
<dbReference type="InterPro" id="IPR054480">
    <property type="entry name" value="AHAS_small-like_ACT"/>
</dbReference>
<comment type="subunit">
    <text evidence="4 8">Dimer of large and small chains.</text>
</comment>
<feature type="domain" description="ACT" evidence="9">
    <location>
        <begin position="5"/>
        <end position="79"/>
    </location>
</feature>
<dbReference type="InterPro" id="IPR039557">
    <property type="entry name" value="AHAS_ACT"/>
</dbReference>
<dbReference type="GO" id="GO:0003984">
    <property type="term" value="F:acetolactate synthase activity"/>
    <property type="evidence" value="ECO:0007669"/>
    <property type="project" value="UniProtKB-UniRule"/>
</dbReference>
<dbReference type="STRING" id="474960.SAMN05216180_0206"/>
<dbReference type="InterPro" id="IPR004789">
    <property type="entry name" value="Acetalactate_synth_ssu"/>
</dbReference>
<evidence type="ECO:0000256" key="1">
    <source>
        <dbReference type="ARBA" id="ARBA00004974"/>
    </source>
</evidence>
<evidence type="ECO:0000256" key="4">
    <source>
        <dbReference type="ARBA" id="ARBA00011744"/>
    </source>
</evidence>
<keyword evidence="8" id="KW-0808">Transferase</keyword>
<dbReference type="GO" id="GO:0009099">
    <property type="term" value="P:L-valine biosynthetic process"/>
    <property type="evidence" value="ECO:0007669"/>
    <property type="project" value="UniProtKB-UniRule"/>
</dbReference>
<dbReference type="Gene3D" id="3.30.70.260">
    <property type="match status" value="1"/>
</dbReference>
<dbReference type="UniPathway" id="UPA00047">
    <property type="reaction ID" value="UER00055"/>
</dbReference>
<dbReference type="InterPro" id="IPR002912">
    <property type="entry name" value="ACT_dom"/>
</dbReference>
<dbReference type="RefSeq" id="WP_162840756.1">
    <property type="nucleotide sequence ID" value="NZ_FOCG01000001.1"/>
</dbReference>
<dbReference type="GO" id="GO:0005829">
    <property type="term" value="C:cytosol"/>
    <property type="evidence" value="ECO:0007669"/>
    <property type="project" value="TreeGrafter"/>
</dbReference>